<reference evidence="8 9" key="1">
    <citation type="journal article" date="2004" name="Nucleic Acids Res.">
        <title>Genome sequence of Symbiobacterium thermophilum, an uncultivable bacterium that depends on microbial commensalism.</title>
        <authorList>
            <person name="Ueda K."/>
            <person name="Yamashita A."/>
            <person name="Ishikawa J."/>
            <person name="Shimada M."/>
            <person name="Watsuji T."/>
            <person name="Morimura K."/>
            <person name="Ikeda H."/>
            <person name="Hattori M."/>
            <person name="Beppu T."/>
        </authorList>
    </citation>
    <scope>NUCLEOTIDE SEQUENCE [LARGE SCALE GENOMIC DNA]</scope>
    <source>
        <strain evidence="9">T / IAM 14863</strain>
    </source>
</reference>
<dbReference type="AlphaFoldDB" id="Q67PU8"/>
<keyword evidence="4 6" id="KW-0949">S-adenosyl-L-methionine</keyword>
<dbReference type="PROSITE" id="PS00095">
    <property type="entry name" value="C5_MTASE_2"/>
    <property type="match status" value="1"/>
</dbReference>
<evidence type="ECO:0000256" key="1">
    <source>
        <dbReference type="ARBA" id="ARBA00011975"/>
    </source>
</evidence>
<dbReference type="KEGG" id="sth:STH1310"/>
<organism evidence="8 9">
    <name type="scientific">Symbiobacterium thermophilum (strain DSM 24528 / JCM 14929 / IAM 14863 / T)</name>
    <dbReference type="NCBI Taxonomy" id="292459"/>
    <lineage>
        <taxon>Bacteria</taxon>
        <taxon>Bacillati</taxon>
        <taxon>Bacillota</taxon>
        <taxon>Clostridia</taxon>
        <taxon>Eubacteriales</taxon>
        <taxon>Symbiobacteriaceae</taxon>
        <taxon>Symbiobacterium</taxon>
    </lineage>
</organism>
<accession>Q67PU8</accession>
<evidence type="ECO:0000256" key="7">
    <source>
        <dbReference type="RuleBase" id="RU000416"/>
    </source>
</evidence>
<evidence type="ECO:0000256" key="6">
    <source>
        <dbReference type="PROSITE-ProRule" id="PRU01016"/>
    </source>
</evidence>
<keyword evidence="2 6" id="KW-0489">Methyltransferase</keyword>
<evidence type="ECO:0000256" key="4">
    <source>
        <dbReference type="ARBA" id="ARBA00022691"/>
    </source>
</evidence>
<dbReference type="PANTHER" id="PTHR10629">
    <property type="entry name" value="CYTOSINE-SPECIFIC METHYLTRANSFERASE"/>
    <property type="match status" value="1"/>
</dbReference>
<evidence type="ECO:0000256" key="3">
    <source>
        <dbReference type="ARBA" id="ARBA00022679"/>
    </source>
</evidence>
<dbReference type="InterPro" id="IPR031303">
    <property type="entry name" value="C5_meth_CS"/>
</dbReference>
<feature type="active site" evidence="6">
    <location>
        <position position="100"/>
    </location>
</feature>
<keyword evidence="5" id="KW-0680">Restriction system</keyword>
<dbReference type="GO" id="GO:0032259">
    <property type="term" value="P:methylation"/>
    <property type="evidence" value="ECO:0007669"/>
    <property type="project" value="UniProtKB-KW"/>
</dbReference>
<dbReference type="InterPro" id="IPR029063">
    <property type="entry name" value="SAM-dependent_MTases_sf"/>
</dbReference>
<dbReference type="InterPro" id="IPR050390">
    <property type="entry name" value="C5-Methyltransferase"/>
</dbReference>
<dbReference type="Gene3D" id="3.90.120.10">
    <property type="entry name" value="DNA Methylase, subunit A, domain 2"/>
    <property type="match status" value="1"/>
</dbReference>
<dbReference type="Gene3D" id="3.40.50.150">
    <property type="entry name" value="Vaccinia Virus protein VP39"/>
    <property type="match status" value="1"/>
</dbReference>
<evidence type="ECO:0000313" key="8">
    <source>
        <dbReference type="EMBL" id="BAD40295.1"/>
    </source>
</evidence>
<evidence type="ECO:0000256" key="2">
    <source>
        <dbReference type="ARBA" id="ARBA00022603"/>
    </source>
</evidence>
<dbReference type="eggNOG" id="COG0270">
    <property type="taxonomic scope" value="Bacteria"/>
</dbReference>
<comment type="similarity">
    <text evidence="6 7">Belongs to the class I-like SAM-binding methyltransferase superfamily. C5-methyltransferase family.</text>
</comment>
<dbReference type="InterPro" id="IPR001525">
    <property type="entry name" value="C5_MeTfrase"/>
</dbReference>
<dbReference type="PROSITE" id="PS51679">
    <property type="entry name" value="SAM_MT_C5"/>
    <property type="match status" value="1"/>
</dbReference>
<dbReference type="GO" id="GO:0003886">
    <property type="term" value="F:DNA (cytosine-5-)-methyltransferase activity"/>
    <property type="evidence" value="ECO:0007669"/>
    <property type="project" value="UniProtKB-EC"/>
</dbReference>
<dbReference type="GO" id="GO:0009307">
    <property type="term" value="P:DNA restriction-modification system"/>
    <property type="evidence" value="ECO:0007669"/>
    <property type="project" value="UniProtKB-KW"/>
</dbReference>
<dbReference type="PANTHER" id="PTHR10629:SF52">
    <property type="entry name" value="DNA (CYTOSINE-5)-METHYLTRANSFERASE 1"/>
    <property type="match status" value="1"/>
</dbReference>
<dbReference type="GO" id="GO:0003677">
    <property type="term" value="F:DNA binding"/>
    <property type="evidence" value="ECO:0007669"/>
    <property type="project" value="TreeGrafter"/>
</dbReference>
<dbReference type="EMBL" id="AP006840">
    <property type="protein sequence ID" value="BAD40295.1"/>
    <property type="molecule type" value="Genomic_DNA"/>
</dbReference>
<dbReference type="HOGENOM" id="CLU_006958_2_4_9"/>
<keyword evidence="3 6" id="KW-0808">Transferase</keyword>
<dbReference type="REBASE" id="10267">
    <property type="entry name" value="M.StpORF1310P"/>
</dbReference>
<dbReference type="NCBIfam" id="TIGR00675">
    <property type="entry name" value="dcm"/>
    <property type="match status" value="1"/>
</dbReference>
<dbReference type="Proteomes" id="UP000000417">
    <property type="component" value="Chromosome"/>
</dbReference>
<evidence type="ECO:0000313" key="9">
    <source>
        <dbReference type="Proteomes" id="UP000000417"/>
    </source>
</evidence>
<proteinExistence type="inferred from homology"/>
<dbReference type="Pfam" id="PF00145">
    <property type="entry name" value="DNA_methylase"/>
    <property type="match status" value="2"/>
</dbReference>
<dbReference type="GO" id="GO:0044027">
    <property type="term" value="P:negative regulation of gene expression via chromosomal CpG island methylation"/>
    <property type="evidence" value="ECO:0007669"/>
    <property type="project" value="TreeGrafter"/>
</dbReference>
<dbReference type="STRING" id="292459.STH1310"/>
<sequence length="486" mass="54889">MKKLERLASGGRPRVLDLFAGCGGLSLGFQRAGFEILAAVEMDPHAARSHAINFHPGDRFDLHAKPRDISQEQPDQVLGELYPGERAEDLVDIIIGGPPCQAYARVGRAKLREIWRHPEGYKLDPRGDLFLHYLYYVDRLKPVALVMENVPDALNYGGHNIAQEVADWLEDRNYVCRYTLLNAVHYGVPQMRERMFLIAVAGELGVEPEFPVPTHAFTLPAGYKNARKVAMRTLGLLQPERLGSFVSPPTVDPALPPAVTAYEAIGDLPPITAHLENRIGRGPRRFTEQVPYAGPPHSDYARLMRTWPGFEALHGISDHVIRYLPRDYRIFARMRPGDQYPEAYAHALSLFMAAVERLRREGVDIAPGSEPYQRLWKEYVPPYDVSKFPNRWWKMERDLPVRTLMAHLGKDSYTHIHYDDAQARTISVREAARLQSFPDGFRFAGTMNPAFRQIGNAVPPLLAWRVGAAVREAIETALGVRLPDRP</sequence>
<name>Q67PU8_SYMTH</name>
<evidence type="ECO:0000256" key="5">
    <source>
        <dbReference type="ARBA" id="ARBA00022747"/>
    </source>
</evidence>
<dbReference type="SUPFAM" id="SSF53335">
    <property type="entry name" value="S-adenosyl-L-methionine-dependent methyltransferases"/>
    <property type="match status" value="1"/>
</dbReference>
<protein>
    <recommendedName>
        <fullName evidence="1">DNA (cytosine-5-)-methyltransferase</fullName>
        <ecNumber evidence="1">2.1.1.37</ecNumber>
    </recommendedName>
</protein>
<dbReference type="EC" id="2.1.1.37" evidence="1"/>
<gene>
    <name evidence="8" type="ordered locus">STH1310</name>
</gene>
<dbReference type="PRINTS" id="PR00105">
    <property type="entry name" value="C5METTRFRASE"/>
</dbReference>
<keyword evidence="9" id="KW-1185">Reference proteome</keyword>